<dbReference type="GO" id="GO:0140082">
    <property type="term" value="F:SUMO-ubiquitin ligase activity"/>
    <property type="evidence" value="ECO:0007669"/>
    <property type="project" value="TreeGrafter"/>
</dbReference>
<name>A0A6A5AGQ9_APHAT</name>
<feature type="region of interest" description="Disordered" evidence="5">
    <location>
        <begin position="109"/>
        <end position="139"/>
    </location>
</feature>
<dbReference type="PROSITE" id="PS00518">
    <property type="entry name" value="ZF_RING_1"/>
    <property type="match status" value="1"/>
</dbReference>
<dbReference type="Proteomes" id="UP000469452">
    <property type="component" value="Unassembled WGS sequence"/>
</dbReference>
<dbReference type="GO" id="GO:0033768">
    <property type="term" value="C:SUMO-targeted ubiquitin ligase complex"/>
    <property type="evidence" value="ECO:0007669"/>
    <property type="project" value="TreeGrafter"/>
</dbReference>
<dbReference type="GO" id="GO:0061630">
    <property type="term" value="F:ubiquitin protein ligase activity"/>
    <property type="evidence" value="ECO:0007669"/>
    <property type="project" value="InterPro"/>
</dbReference>
<keyword evidence="3" id="KW-0862">Zinc</keyword>
<protein>
    <recommendedName>
        <fullName evidence="6">RING-type domain-containing protein</fullName>
    </recommendedName>
</protein>
<gene>
    <name evidence="7" type="ORF">AaE_006562</name>
</gene>
<keyword evidence="2 4" id="KW-0863">Zinc-finger</keyword>
<evidence type="ECO:0000256" key="3">
    <source>
        <dbReference type="ARBA" id="ARBA00022833"/>
    </source>
</evidence>
<dbReference type="InterPro" id="IPR017907">
    <property type="entry name" value="Znf_RING_CS"/>
</dbReference>
<evidence type="ECO:0000256" key="2">
    <source>
        <dbReference type="ARBA" id="ARBA00022771"/>
    </source>
</evidence>
<feature type="domain" description="RING-type" evidence="6">
    <location>
        <begin position="157"/>
        <end position="195"/>
    </location>
</feature>
<dbReference type="Gene3D" id="3.30.40.10">
    <property type="entry name" value="Zinc/RING finger domain, C3HC4 (zinc finger)"/>
    <property type="match status" value="1"/>
</dbReference>
<evidence type="ECO:0000259" key="6">
    <source>
        <dbReference type="PROSITE" id="PS50089"/>
    </source>
</evidence>
<dbReference type="PANTHER" id="PTHR47094">
    <property type="entry name" value="ELFLESS, ISOFORM B"/>
    <property type="match status" value="1"/>
</dbReference>
<keyword evidence="1" id="KW-0479">Metal-binding</keyword>
<dbReference type="PANTHER" id="PTHR47094:SF1">
    <property type="entry name" value="RING-TYPE E3 UBIQUITIN TRANSFERASE"/>
    <property type="match status" value="1"/>
</dbReference>
<dbReference type="GO" id="GO:0006511">
    <property type="term" value="P:ubiquitin-dependent protein catabolic process"/>
    <property type="evidence" value="ECO:0007669"/>
    <property type="project" value="TreeGrafter"/>
</dbReference>
<dbReference type="Pfam" id="PF13923">
    <property type="entry name" value="zf-C3HC4_2"/>
    <property type="match status" value="1"/>
</dbReference>
<dbReference type="VEuPathDB" id="FungiDB:H257_12393"/>
<dbReference type="AlphaFoldDB" id="A0A6A5AGQ9"/>
<comment type="caution">
    <text evidence="7">The sequence shown here is derived from an EMBL/GenBank/DDBJ whole genome shotgun (WGS) entry which is preliminary data.</text>
</comment>
<dbReference type="InterPro" id="IPR001841">
    <property type="entry name" value="Znf_RING"/>
</dbReference>
<organism evidence="7 8">
    <name type="scientific">Aphanomyces astaci</name>
    <name type="common">Crayfish plague agent</name>
    <dbReference type="NCBI Taxonomy" id="112090"/>
    <lineage>
        <taxon>Eukaryota</taxon>
        <taxon>Sar</taxon>
        <taxon>Stramenopiles</taxon>
        <taxon>Oomycota</taxon>
        <taxon>Saprolegniomycetes</taxon>
        <taxon>Saprolegniales</taxon>
        <taxon>Verrucalvaceae</taxon>
        <taxon>Aphanomyces</taxon>
    </lineage>
</organism>
<accession>A0A6A5AGQ9</accession>
<dbReference type="InterPro" id="IPR049627">
    <property type="entry name" value="SLX8"/>
</dbReference>
<dbReference type="InterPro" id="IPR013083">
    <property type="entry name" value="Znf_RING/FYVE/PHD"/>
</dbReference>
<evidence type="ECO:0000313" key="8">
    <source>
        <dbReference type="Proteomes" id="UP000469452"/>
    </source>
</evidence>
<dbReference type="SMART" id="SM00184">
    <property type="entry name" value="RING"/>
    <property type="match status" value="1"/>
</dbReference>
<dbReference type="EMBL" id="VJMI01012135">
    <property type="protein sequence ID" value="KAF0750890.1"/>
    <property type="molecule type" value="Genomic_DNA"/>
</dbReference>
<dbReference type="GO" id="GO:0032183">
    <property type="term" value="F:SUMO binding"/>
    <property type="evidence" value="ECO:0007669"/>
    <property type="project" value="TreeGrafter"/>
</dbReference>
<sequence length="208" mass="22713">MLRVHVSATDDAAQVQSDFVESSASSDDASSDVGVPATVEAVLGVPVVVQAAEQVDDDDDVVITEVRQPTMRHHPTYRFMIPTLRQHHVRANPRPLPTTASTAIELVDDATNSSPPRPLKRRRADGMVVPPIPPVPAEDVGRVQQDSINAAKFHMRCPLCLDTMVSITSTKCGHVYCRDCIAQAIVDIHRCPLCNKGLTLRDIHPVFL</sequence>
<dbReference type="GO" id="GO:0008270">
    <property type="term" value="F:zinc ion binding"/>
    <property type="evidence" value="ECO:0007669"/>
    <property type="project" value="UniProtKB-KW"/>
</dbReference>
<evidence type="ECO:0000256" key="5">
    <source>
        <dbReference type="SAM" id="MobiDB-lite"/>
    </source>
</evidence>
<reference evidence="7 8" key="1">
    <citation type="submission" date="2019-06" db="EMBL/GenBank/DDBJ databases">
        <title>Genomics analysis of Aphanomyces spp. identifies a new class of oomycete effector associated with host adaptation.</title>
        <authorList>
            <person name="Gaulin E."/>
        </authorList>
    </citation>
    <scope>NUCLEOTIDE SEQUENCE [LARGE SCALE GENOMIC DNA]</scope>
    <source>
        <strain evidence="7 8">E</strain>
    </source>
</reference>
<dbReference type="SUPFAM" id="SSF57850">
    <property type="entry name" value="RING/U-box"/>
    <property type="match status" value="1"/>
</dbReference>
<proteinExistence type="predicted"/>
<evidence type="ECO:0000256" key="4">
    <source>
        <dbReference type="PROSITE-ProRule" id="PRU00175"/>
    </source>
</evidence>
<evidence type="ECO:0000313" key="7">
    <source>
        <dbReference type="EMBL" id="KAF0750890.1"/>
    </source>
</evidence>
<dbReference type="PROSITE" id="PS50089">
    <property type="entry name" value="ZF_RING_2"/>
    <property type="match status" value="1"/>
</dbReference>
<evidence type="ECO:0000256" key="1">
    <source>
        <dbReference type="ARBA" id="ARBA00022723"/>
    </source>
</evidence>